<sequence>MIEYSTSNNLIITNTFYEHKDKYTRVVANRNEKSIIDYILVEKSNRTAIEDVRIMKGAEIDSDHFLLVGKIKQPNKNGNEGKHDYITEQPETLKAYILQEQEVAEKYEEAINKEIQK</sequence>
<comment type="caution">
    <text evidence="1">The sequence shown here is derived from an EMBL/GenBank/DDBJ whole genome shotgun (WGS) entry which is preliminary data.</text>
</comment>
<dbReference type="InterPro" id="IPR036691">
    <property type="entry name" value="Endo/exonu/phosph_ase_sf"/>
</dbReference>
<protein>
    <submittedName>
        <fullName evidence="1">Uncharacterized protein</fullName>
    </submittedName>
</protein>
<dbReference type="Proteomes" id="UP001168821">
    <property type="component" value="Unassembled WGS sequence"/>
</dbReference>
<dbReference type="AlphaFoldDB" id="A0AA38ILF8"/>
<reference evidence="1" key="1">
    <citation type="journal article" date="2023" name="G3 (Bethesda)">
        <title>Whole genome assemblies of Zophobas morio and Tenebrio molitor.</title>
        <authorList>
            <person name="Kaur S."/>
            <person name="Stinson S.A."/>
            <person name="diCenzo G.C."/>
        </authorList>
    </citation>
    <scope>NUCLEOTIDE SEQUENCE</scope>
    <source>
        <strain evidence="1">QUZm001</strain>
    </source>
</reference>
<evidence type="ECO:0000313" key="1">
    <source>
        <dbReference type="EMBL" id="KAJ3660103.1"/>
    </source>
</evidence>
<keyword evidence="2" id="KW-1185">Reference proteome</keyword>
<accession>A0AA38ILF8</accession>
<proteinExistence type="predicted"/>
<name>A0AA38ILF8_9CUCU</name>
<dbReference type="EMBL" id="JALNTZ010000002">
    <property type="protein sequence ID" value="KAJ3660103.1"/>
    <property type="molecule type" value="Genomic_DNA"/>
</dbReference>
<organism evidence="1 2">
    <name type="scientific">Zophobas morio</name>
    <dbReference type="NCBI Taxonomy" id="2755281"/>
    <lineage>
        <taxon>Eukaryota</taxon>
        <taxon>Metazoa</taxon>
        <taxon>Ecdysozoa</taxon>
        <taxon>Arthropoda</taxon>
        <taxon>Hexapoda</taxon>
        <taxon>Insecta</taxon>
        <taxon>Pterygota</taxon>
        <taxon>Neoptera</taxon>
        <taxon>Endopterygota</taxon>
        <taxon>Coleoptera</taxon>
        <taxon>Polyphaga</taxon>
        <taxon>Cucujiformia</taxon>
        <taxon>Tenebrionidae</taxon>
        <taxon>Zophobas</taxon>
    </lineage>
</organism>
<evidence type="ECO:0000313" key="2">
    <source>
        <dbReference type="Proteomes" id="UP001168821"/>
    </source>
</evidence>
<gene>
    <name evidence="1" type="ORF">Zmor_004573</name>
</gene>
<dbReference type="Gene3D" id="3.60.10.10">
    <property type="entry name" value="Endonuclease/exonuclease/phosphatase"/>
    <property type="match status" value="1"/>
</dbReference>
<dbReference type="SUPFAM" id="SSF56219">
    <property type="entry name" value="DNase I-like"/>
    <property type="match status" value="1"/>
</dbReference>